<reference evidence="2 3" key="1">
    <citation type="submission" date="2014-12" db="EMBL/GenBank/DDBJ databases">
        <title>Draft Genome Sequences of Five Spore-Forming Food Isolates of Bacillus pumilus.</title>
        <authorList>
            <person name="de Jong A."/>
            <person name="van Heel A.J."/>
            <person name="Montalban-Lopez M."/>
            <person name="Krawczyk A.O."/>
            <person name="Berendsen E.M."/>
            <person name="Wells-Bennik M."/>
            <person name="Kuipers O.P."/>
        </authorList>
    </citation>
    <scope>NUCLEOTIDE SEQUENCE [LARGE SCALE GENOMIC DNA]</scope>
    <source>
        <strain evidence="2 3">B4127</strain>
    </source>
</reference>
<dbReference type="Gene3D" id="1.25.40.10">
    <property type="entry name" value="Tetratricopeptide repeat domain"/>
    <property type="match status" value="2"/>
</dbReference>
<evidence type="ECO:0000256" key="1">
    <source>
        <dbReference type="PROSITE-ProRule" id="PRU00339"/>
    </source>
</evidence>
<organism evidence="2 3">
    <name type="scientific">Bacillus pumilus</name>
    <name type="common">Bacillus mesentericus</name>
    <dbReference type="NCBI Taxonomy" id="1408"/>
    <lineage>
        <taxon>Bacteria</taxon>
        <taxon>Bacillati</taxon>
        <taxon>Bacillota</taxon>
        <taxon>Bacilli</taxon>
        <taxon>Bacillales</taxon>
        <taxon>Bacillaceae</taxon>
        <taxon>Bacillus</taxon>
    </lineage>
</organism>
<evidence type="ECO:0000313" key="2">
    <source>
        <dbReference type="EMBL" id="KIL13572.1"/>
    </source>
</evidence>
<dbReference type="Pfam" id="PF18801">
    <property type="entry name" value="RapH_N"/>
    <property type="match status" value="1"/>
</dbReference>
<dbReference type="PROSITE" id="PS50005">
    <property type="entry name" value="TPR"/>
    <property type="match status" value="1"/>
</dbReference>
<evidence type="ECO:0000313" key="3">
    <source>
        <dbReference type="Proteomes" id="UP000031978"/>
    </source>
</evidence>
<evidence type="ECO:0008006" key="4">
    <source>
        <dbReference type="Google" id="ProtNLM"/>
    </source>
</evidence>
<name>A0AB34QSH9_BACPU</name>
<dbReference type="EMBL" id="JXCL01000038">
    <property type="protein sequence ID" value="KIL13572.1"/>
    <property type="molecule type" value="Genomic_DNA"/>
</dbReference>
<comment type="caution">
    <text evidence="2">The sequence shown here is derived from an EMBL/GenBank/DDBJ whole genome shotgun (WGS) entry which is preliminary data.</text>
</comment>
<dbReference type="RefSeq" id="WP_044141461.1">
    <property type="nucleotide sequence ID" value="NZ_JARTHW010000003.1"/>
</dbReference>
<dbReference type="SMART" id="SM00028">
    <property type="entry name" value="TPR"/>
    <property type="match status" value="4"/>
</dbReference>
<proteinExistence type="predicted"/>
<keyword evidence="1" id="KW-0802">TPR repeat</keyword>
<dbReference type="InterPro" id="IPR011990">
    <property type="entry name" value="TPR-like_helical_dom_sf"/>
</dbReference>
<feature type="repeat" description="TPR" evidence="1">
    <location>
        <begin position="218"/>
        <end position="251"/>
    </location>
</feature>
<dbReference type="Proteomes" id="UP000031978">
    <property type="component" value="Unassembled WGS sequence"/>
</dbReference>
<protein>
    <recommendedName>
        <fullName evidence="4">Tetratricopeptide repeat protein</fullName>
    </recommendedName>
</protein>
<gene>
    <name evidence="2" type="ORF">B4127_0584</name>
</gene>
<dbReference type="InterPro" id="IPR019734">
    <property type="entry name" value="TPR_rpt"/>
</dbReference>
<sequence length="386" mass="46857">MEKIIPYDLVATKLNYWYTAIKNKRIEQAESIKEEVVEELDRMEENPDVFLYYQLLEFRHYMMINEINVHDIKMLDDDYLSLRKVERHENLTGMLEFYFYFFMGMYEFRRNELSTAISAYRKAESKLDEVDDIIEKADFYYKMAHVYYAKKQTYFSLNYAERALKIYDKNEEYLEHSLRCRFIVGGNLIDDLRYDEALEIFLGVLDTAEKKSDFLIKGMAHINIGVCYDELEDYDNATFHLDKALDILENYKRIYLTKILFMQTRIHCKIGNLEQAKYFYFKGTKYSEIMNDEEYQQKFKVLTVLYFEGDENLIEECFEYLTKKRLYADIEYLSNDVGQYYEKKGNFELSTFYYKMNIESRYHIRKEVRKNNEKEKDVIDYVYTGH</sequence>
<dbReference type="SUPFAM" id="SSF48452">
    <property type="entry name" value="TPR-like"/>
    <property type="match status" value="1"/>
</dbReference>
<dbReference type="AlphaFoldDB" id="A0AB34QSH9"/>
<accession>A0AB34QSH9</accession>